<dbReference type="InterPro" id="IPR024501">
    <property type="entry name" value="DUF3141"/>
</dbReference>
<dbReference type="PANTHER" id="PTHR36837:SF2">
    <property type="entry name" value="POLY(3-HYDROXYALKANOATE) POLYMERASE SUBUNIT PHAC"/>
    <property type="match status" value="1"/>
</dbReference>
<keyword evidence="2" id="KW-1185">Reference proteome</keyword>
<name>A0A1W6LHJ9_9BURK</name>
<reference evidence="1 2" key="1">
    <citation type="submission" date="2016-04" db="EMBL/GenBank/DDBJ databases">
        <title>Complete genome sequence of natural rubber-degrading, novel Gram-negative bacterium, Rhizobacter gummiphilus strain NS21.</title>
        <authorList>
            <person name="Tabata M."/>
            <person name="Kasai D."/>
            <person name="Fukuda M."/>
        </authorList>
    </citation>
    <scope>NUCLEOTIDE SEQUENCE [LARGE SCALE GENOMIC DNA]</scope>
    <source>
        <strain evidence="1 2">NS21</strain>
    </source>
</reference>
<dbReference type="Gene3D" id="3.40.50.1820">
    <property type="entry name" value="alpha/beta hydrolase"/>
    <property type="match status" value="1"/>
</dbReference>
<dbReference type="SUPFAM" id="SSF53474">
    <property type="entry name" value="alpha/beta-Hydrolases"/>
    <property type="match status" value="1"/>
</dbReference>
<organism evidence="1 2">
    <name type="scientific">Piscinibacter gummiphilus</name>
    <dbReference type="NCBI Taxonomy" id="946333"/>
    <lineage>
        <taxon>Bacteria</taxon>
        <taxon>Pseudomonadati</taxon>
        <taxon>Pseudomonadota</taxon>
        <taxon>Betaproteobacteria</taxon>
        <taxon>Burkholderiales</taxon>
        <taxon>Sphaerotilaceae</taxon>
        <taxon>Piscinibacter</taxon>
    </lineage>
</organism>
<dbReference type="InterPro" id="IPR029058">
    <property type="entry name" value="AB_hydrolase_fold"/>
</dbReference>
<evidence type="ECO:0000313" key="2">
    <source>
        <dbReference type="Proteomes" id="UP000193427"/>
    </source>
</evidence>
<gene>
    <name evidence="1" type="ORF">A4W93_02445</name>
</gene>
<protein>
    <submittedName>
        <fullName evidence="1">Poly(3-hydroxyalkanoate) synthetase</fullName>
    </submittedName>
</protein>
<accession>A0A1W6LHJ9</accession>
<dbReference type="STRING" id="946333.A4W93_02445"/>
<evidence type="ECO:0000313" key="1">
    <source>
        <dbReference type="EMBL" id="ARN23693.1"/>
    </source>
</evidence>
<dbReference type="Pfam" id="PF11339">
    <property type="entry name" value="DUF3141"/>
    <property type="match status" value="1"/>
</dbReference>
<dbReference type="KEGG" id="rgu:A4W93_02445"/>
<dbReference type="AlphaFoldDB" id="A0A1W6LHJ9"/>
<proteinExistence type="predicted"/>
<dbReference type="InterPro" id="IPR051321">
    <property type="entry name" value="PHA/PHB_synthase"/>
</dbReference>
<sequence>MQRDTAAYVTDTWQRSALTLDVLRERGDIFLAHLIAGKPPLLQFEHELLVDGRSLPAPCNYALLRIVPPQGAVIDPTRRPIVIIDPRAGHGPGIGGFKPDSEVGVALKAGHAVYFVTFAPEPVDGQTLIDVARAEAAFIEHVRERHPKCPGKPAVIGNCQAGWAVAGLASVRPDIMGPIVLNGAPLSYWGGSPAQNPMRYAGGLLGGAWLSAFTADLSGDRFDGAWLVSNFENLNLGNTWWGKYDHLYANVDTERERFLEFERWWGGYFRMTGEEIESIVENLFVGNRLARGEVVADGVPIDLRNITSPIVIFASWGDNITPPQQALNWIIDAWGSEKALVAAGRTIVYMLHPTIGHLGIFVGGAVARKEHDQIVNTLDLVERLPPGLYEMNILPKDPDAPFAELEPGAFSVQFEPRTVDDIRALAPDGRQDEAMFSTVAQLSEANMAAYRTLWQPWVRAVGSRPLGDALRWLHPLRQQHLALSSFSPAAPWVREAARRAEADRQPAAPDNVWRAWERLGSDWITEALNRIGGLRDDSSTRWVTFAYGPQGLGALLPPHASDEEAALARAETSEAEARRIALGLAGQGGFAEAVCRLVLVGLSRQGVIERRTLRLGQLIAQSHREMASAPGAHRAAQPSADDWKGLLERQALVMTFAGDEALAALPLLLPSTSDRERAVALAAAVLMMAPTLADPASPVARAVRERLGVDPARVAALAMSLAQAVGGVPDTPSLPAPKSRRKASA</sequence>
<dbReference type="Proteomes" id="UP000193427">
    <property type="component" value="Chromosome"/>
</dbReference>
<dbReference type="EMBL" id="CP015118">
    <property type="protein sequence ID" value="ARN23693.1"/>
    <property type="molecule type" value="Genomic_DNA"/>
</dbReference>
<dbReference type="PANTHER" id="PTHR36837">
    <property type="entry name" value="POLY(3-HYDROXYALKANOATE) POLYMERASE SUBUNIT PHAC"/>
    <property type="match status" value="1"/>
</dbReference>